<feature type="chain" id="PRO_5047539560" description="Cupin" evidence="1">
    <location>
        <begin position="25"/>
        <end position="58"/>
    </location>
</feature>
<proteinExistence type="predicted"/>
<keyword evidence="3" id="KW-1185">Reference proteome</keyword>
<comment type="caution">
    <text evidence="2">The sequence shown here is derived from an EMBL/GenBank/DDBJ whole genome shotgun (WGS) entry which is preliminary data.</text>
</comment>
<protein>
    <recommendedName>
        <fullName evidence="4">Cupin</fullName>
    </recommendedName>
</protein>
<feature type="signal peptide" evidence="1">
    <location>
        <begin position="1"/>
        <end position="24"/>
    </location>
</feature>
<evidence type="ECO:0000313" key="2">
    <source>
        <dbReference type="EMBL" id="MFC4563949.1"/>
    </source>
</evidence>
<reference evidence="3" key="1">
    <citation type="journal article" date="2019" name="Int. J. Syst. Evol. Microbiol.">
        <title>The Global Catalogue of Microorganisms (GCM) 10K type strain sequencing project: providing services to taxonomists for standard genome sequencing and annotation.</title>
        <authorList>
            <consortium name="The Broad Institute Genomics Platform"/>
            <consortium name="The Broad Institute Genome Sequencing Center for Infectious Disease"/>
            <person name="Wu L."/>
            <person name="Ma J."/>
        </authorList>
    </citation>
    <scope>NUCLEOTIDE SEQUENCE [LARGE SCALE GENOMIC DNA]</scope>
    <source>
        <strain evidence="3">XZYJ18</strain>
    </source>
</reference>
<name>A0ABV9E056_9ACTN</name>
<keyword evidence="1" id="KW-0732">Signal</keyword>
<accession>A0ABV9E056</accession>
<evidence type="ECO:0000256" key="1">
    <source>
        <dbReference type="SAM" id="SignalP"/>
    </source>
</evidence>
<evidence type="ECO:0000313" key="3">
    <source>
        <dbReference type="Proteomes" id="UP001595923"/>
    </source>
</evidence>
<dbReference type="RefSeq" id="WP_378576657.1">
    <property type="nucleotide sequence ID" value="NZ_JBHSFQ010000019.1"/>
</dbReference>
<evidence type="ECO:0008006" key="4">
    <source>
        <dbReference type="Google" id="ProtNLM"/>
    </source>
</evidence>
<gene>
    <name evidence="2" type="ORF">ACFO4E_18975</name>
</gene>
<organism evidence="2 3">
    <name type="scientific">Nocardiopsis mangrovi</name>
    <dbReference type="NCBI Taxonomy" id="1179818"/>
    <lineage>
        <taxon>Bacteria</taxon>
        <taxon>Bacillati</taxon>
        <taxon>Actinomycetota</taxon>
        <taxon>Actinomycetes</taxon>
        <taxon>Streptosporangiales</taxon>
        <taxon>Nocardiopsidaceae</taxon>
        <taxon>Nocardiopsis</taxon>
    </lineage>
</organism>
<dbReference type="EMBL" id="JBHSFQ010000019">
    <property type="protein sequence ID" value="MFC4563949.1"/>
    <property type="molecule type" value="Genomic_DNA"/>
</dbReference>
<sequence length="58" mass="6219">MLRRLTAASVTASALALWPVPAMGDVCFEAARCSLVSLPGSSLPVHFHDEVVEVEFFS</sequence>
<dbReference type="Proteomes" id="UP001595923">
    <property type="component" value="Unassembled WGS sequence"/>
</dbReference>